<dbReference type="EMBL" id="MCGN01000006">
    <property type="protein sequence ID" value="ORY95233.1"/>
    <property type="molecule type" value="Genomic_DNA"/>
</dbReference>
<dbReference type="PANTHER" id="PTHR31361">
    <property type="entry name" value="BETA-GLUCAN SYNTHESIS-ASSOCIATED PROTEIN KRE6-RELATED"/>
    <property type="match status" value="1"/>
</dbReference>
<evidence type="ECO:0000256" key="3">
    <source>
        <dbReference type="ARBA" id="ARBA00022692"/>
    </source>
</evidence>
<comment type="subcellular location">
    <subcellularLocation>
        <location evidence="1">Membrane</location>
        <topology evidence="1">Single-pass type II membrane protein</topology>
    </subcellularLocation>
</comment>
<name>A0A1X2H993_SYNRA</name>
<evidence type="ECO:0000313" key="11">
    <source>
        <dbReference type="EMBL" id="ORY95233.1"/>
    </source>
</evidence>
<dbReference type="OMA" id="LPACTCK"/>
<dbReference type="AlphaFoldDB" id="A0A1X2H993"/>
<evidence type="ECO:0000256" key="1">
    <source>
        <dbReference type="ARBA" id="ARBA00004606"/>
    </source>
</evidence>
<keyword evidence="6 9" id="KW-0472">Membrane</keyword>
<dbReference type="Pfam" id="PF03935">
    <property type="entry name" value="SKN1_KRE6_Sbg1"/>
    <property type="match status" value="1"/>
</dbReference>
<evidence type="ECO:0000256" key="8">
    <source>
        <dbReference type="ARBA" id="ARBA00023316"/>
    </source>
</evidence>
<sequence length="510" mass="57526">MSYDITKDLQDPDFDIALTDPTRHLVNWRGICNTLALVVLICILLGLFMALPIGLSVSRYMRPGTIGGAGGRYTSPTTTVPLDPGGRLMLDPDTPVHERTRTSMEGETWQLVFSDEFNKPGRTFRPGDDPFWEAVDLHYWATSDYEWYSPEQITTVEPGYLQITMEKRRTHNLNYVSGMLQSWDKLCFTGGIMEVNVSLPGPPNVPGLWPGAWMLGNLARAGYGATTDGVWPYSYDSCDVGVTRNQSKTMKSYLPGQRLNKCTCPSHVTTLEHPSPGKGRGAPEIDVIEATGADDKFGTTQYGSVSQSVQFAPFDKDWQVYKGGYKITNTNASIGRNGRTIMNPYRGSEWQEAVSALTQLDGRVYDGRRFQTYAVEYVPSRTPGKKAYIRWLVDGKETWRMWEDAVRPNKKTRIGQRFISMEPMSLIFNFGMSTAFGPVDLEALHFPAHYLIDYVRFYQSPDRINVDCSPPDFPTAEYIKHHYNAYTNPNLTTFEQAGYSFPPFSVHQQC</sequence>
<feature type="transmembrane region" description="Helical" evidence="9">
    <location>
        <begin position="35"/>
        <end position="55"/>
    </location>
</feature>
<reference evidence="11 12" key="1">
    <citation type="submission" date="2016-07" db="EMBL/GenBank/DDBJ databases">
        <title>Pervasive Adenine N6-methylation of Active Genes in Fungi.</title>
        <authorList>
            <consortium name="DOE Joint Genome Institute"/>
            <person name="Mondo S.J."/>
            <person name="Dannebaum R.O."/>
            <person name="Kuo R.C."/>
            <person name="Labutti K."/>
            <person name="Haridas S."/>
            <person name="Kuo A."/>
            <person name="Salamov A."/>
            <person name="Ahrendt S.R."/>
            <person name="Lipzen A."/>
            <person name="Sullivan W."/>
            <person name="Andreopoulos W.B."/>
            <person name="Clum A."/>
            <person name="Lindquist E."/>
            <person name="Daum C."/>
            <person name="Ramamoorthy G.K."/>
            <person name="Gryganskyi A."/>
            <person name="Culley D."/>
            <person name="Magnuson J.K."/>
            <person name="James T.Y."/>
            <person name="O'Malley M.A."/>
            <person name="Stajich J.E."/>
            <person name="Spatafora J.W."/>
            <person name="Visel A."/>
            <person name="Grigoriev I.V."/>
        </authorList>
    </citation>
    <scope>NUCLEOTIDE SEQUENCE [LARGE SCALE GENOMIC DNA]</scope>
    <source>
        <strain evidence="11 12">NRRL 2496</strain>
    </source>
</reference>
<keyword evidence="11" id="KW-0378">Hydrolase</keyword>
<dbReference type="FunCoup" id="A0A1X2H993">
    <property type="interactions" value="100"/>
</dbReference>
<dbReference type="GO" id="GO:0005886">
    <property type="term" value="C:plasma membrane"/>
    <property type="evidence" value="ECO:0007669"/>
    <property type="project" value="TreeGrafter"/>
</dbReference>
<dbReference type="OrthoDB" id="412647at2759"/>
<proteinExistence type="inferred from homology"/>
<dbReference type="InterPro" id="IPR013320">
    <property type="entry name" value="ConA-like_dom_sf"/>
</dbReference>
<keyword evidence="4" id="KW-0735">Signal-anchor</keyword>
<dbReference type="PROSITE" id="PS51762">
    <property type="entry name" value="GH16_2"/>
    <property type="match status" value="1"/>
</dbReference>
<keyword evidence="7" id="KW-0325">Glycoprotein</keyword>
<keyword evidence="12" id="KW-1185">Reference proteome</keyword>
<dbReference type="InterPro" id="IPR000757">
    <property type="entry name" value="Beta-glucanase-like"/>
</dbReference>
<evidence type="ECO:0000256" key="6">
    <source>
        <dbReference type="ARBA" id="ARBA00023136"/>
    </source>
</evidence>
<organism evidence="11 12">
    <name type="scientific">Syncephalastrum racemosum</name>
    <name type="common">Filamentous fungus</name>
    <dbReference type="NCBI Taxonomy" id="13706"/>
    <lineage>
        <taxon>Eukaryota</taxon>
        <taxon>Fungi</taxon>
        <taxon>Fungi incertae sedis</taxon>
        <taxon>Mucoromycota</taxon>
        <taxon>Mucoromycotina</taxon>
        <taxon>Mucoromycetes</taxon>
        <taxon>Mucorales</taxon>
        <taxon>Syncephalastraceae</taxon>
        <taxon>Syncephalastrum</taxon>
    </lineage>
</organism>
<keyword evidence="5 9" id="KW-1133">Transmembrane helix</keyword>
<gene>
    <name evidence="11" type="ORF">BCR43DRAFT_441647</name>
</gene>
<dbReference type="GO" id="GO:0005789">
    <property type="term" value="C:endoplasmic reticulum membrane"/>
    <property type="evidence" value="ECO:0007669"/>
    <property type="project" value="TreeGrafter"/>
</dbReference>
<comment type="caution">
    <text evidence="11">The sequence shown here is derived from an EMBL/GenBank/DDBJ whole genome shotgun (WGS) entry which is preliminary data.</text>
</comment>
<evidence type="ECO:0000256" key="2">
    <source>
        <dbReference type="ARBA" id="ARBA00010962"/>
    </source>
</evidence>
<dbReference type="InterPro" id="IPR005629">
    <property type="entry name" value="Skn1/Kre6/Sbg1"/>
</dbReference>
<evidence type="ECO:0000259" key="10">
    <source>
        <dbReference type="PROSITE" id="PS51762"/>
    </source>
</evidence>
<comment type="similarity">
    <text evidence="2">Belongs to the SKN1/KRE6 family.</text>
</comment>
<evidence type="ECO:0000256" key="9">
    <source>
        <dbReference type="SAM" id="Phobius"/>
    </source>
</evidence>
<evidence type="ECO:0000313" key="12">
    <source>
        <dbReference type="Proteomes" id="UP000242180"/>
    </source>
</evidence>
<evidence type="ECO:0000256" key="4">
    <source>
        <dbReference type="ARBA" id="ARBA00022968"/>
    </source>
</evidence>
<feature type="domain" description="GH16" evidence="10">
    <location>
        <begin position="73"/>
        <end position="463"/>
    </location>
</feature>
<dbReference type="Gene3D" id="2.60.120.200">
    <property type="match status" value="1"/>
</dbReference>
<dbReference type="GO" id="GO:0006078">
    <property type="term" value="P:(1-&gt;6)-beta-D-glucan biosynthetic process"/>
    <property type="evidence" value="ECO:0007669"/>
    <property type="project" value="TreeGrafter"/>
</dbReference>
<dbReference type="GO" id="GO:0031505">
    <property type="term" value="P:fungal-type cell wall organization"/>
    <property type="evidence" value="ECO:0007669"/>
    <property type="project" value="TreeGrafter"/>
</dbReference>
<dbReference type="Proteomes" id="UP000242180">
    <property type="component" value="Unassembled WGS sequence"/>
</dbReference>
<evidence type="ECO:0000256" key="5">
    <source>
        <dbReference type="ARBA" id="ARBA00022989"/>
    </source>
</evidence>
<dbReference type="STRING" id="13706.A0A1X2H993"/>
<keyword evidence="3 9" id="KW-0812">Transmembrane</keyword>
<accession>A0A1X2H993</accession>
<protein>
    <submittedName>
        <fullName evidence="11">Glycoside hydrolase family 16 protein</fullName>
    </submittedName>
</protein>
<dbReference type="InParanoid" id="A0A1X2H993"/>
<evidence type="ECO:0000256" key="7">
    <source>
        <dbReference type="ARBA" id="ARBA00023180"/>
    </source>
</evidence>
<dbReference type="SUPFAM" id="SSF49899">
    <property type="entry name" value="Concanavalin A-like lectins/glucanases"/>
    <property type="match status" value="1"/>
</dbReference>
<dbReference type="GO" id="GO:0015926">
    <property type="term" value="F:glucosidase activity"/>
    <property type="evidence" value="ECO:0007669"/>
    <property type="project" value="TreeGrafter"/>
</dbReference>
<dbReference type="PANTHER" id="PTHR31361:SF1">
    <property type="entry name" value="BETA-GLUCAN SYNTHESIS-ASSOCIATED PROTEIN KRE6-RELATED"/>
    <property type="match status" value="1"/>
</dbReference>
<keyword evidence="8" id="KW-0961">Cell wall biogenesis/degradation</keyword>